<reference evidence="1" key="2">
    <citation type="journal article" date="2024" name="Plant">
        <title>Genomic evolution and insights into agronomic trait innovations of Sesamum species.</title>
        <authorList>
            <person name="Miao H."/>
            <person name="Wang L."/>
            <person name="Qu L."/>
            <person name="Liu H."/>
            <person name="Sun Y."/>
            <person name="Le M."/>
            <person name="Wang Q."/>
            <person name="Wei S."/>
            <person name="Zheng Y."/>
            <person name="Lin W."/>
            <person name="Duan Y."/>
            <person name="Cao H."/>
            <person name="Xiong S."/>
            <person name="Wang X."/>
            <person name="Wei L."/>
            <person name="Li C."/>
            <person name="Ma Q."/>
            <person name="Ju M."/>
            <person name="Zhao R."/>
            <person name="Li G."/>
            <person name="Mu C."/>
            <person name="Tian Q."/>
            <person name="Mei H."/>
            <person name="Zhang T."/>
            <person name="Gao T."/>
            <person name="Zhang H."/>
        </authorList>
    </citation>
    <scope>NUCLEOTIDE SEQUENCE</scope>
    <source>
        <strain evidence="1">KEN1</strain>
    </source>
</reference>
<dbReference type="EMBL" id="JACGWN010000014">
    <property type="protein sequence ID" value="KAL0405716.1"/>
    <property type="molecule type" value="Genomic_DNA"/>
</dbReference>
<gene>
    <name evidence="1" type="ORF">Slati_3885500</name>
</gene>
<accession>A0AAW2TQ47</accession>
<reference evidence="1" key="1">
    <citation type="submission" date="2020-06" db="EMBL/GenBank/DDBJ databases">
        <authorList>
            <person name="Li T."/>
            <person name="Hu X."/>
            <person name="Zhang T."/>
            <person name="Song X."/>
            <person name="Zhang H."/>
            <person name="Dai N."/>
            <person name="Sheng W."/>
            <person name="Hou X."/>
            <person name="Wei L."/>
        </authorList>
    </citation>
    <scope>NUCLEOTIDE SEQUENCE</scope>
    <source>
        <strain evidence="1">KEN1</strain>
        <tissue evidence="1">Leaf</tissue>
    </source>
</reference>
<dbReference type="AlphaFoldDB" id="A0AAW2TQ47"/>
<comment type="caution">
    <text evidence="1">The sequence shown here is derived from an EMBL/GenBank/DDBJ whole genome shotgun (WGS) entry which is preliminary data.</text>
</comment>
<protein>
    <submittedName>
        <fullName evidence="1">Uncharacterized protein</fullName>
    </submittedName>
</protein>
<organism evidence="1">
    <name type="scientific">Sesamum latifolium</name>
    <dbReference type="NCBI Taxonomy" id="2727402"/>
    <lineage>
        <taxon>Eukaryota</taxon>
        <taxon>Viridiplantae</taxon>
        <taxon>Streptophyta</taxon>
        <taxon>Embryophyta</taxon>
        <taxon>Tracheophyta</taxon>
        <taxon>Spermatophyta</taxon>
        <taxon>Magnoliopsida</taxon>
        <taxon>eudicotyledons</taxon>
        <taxon>Gunneridae</taxon>
        <taxon>Pentapetalae</taxon>
        <taxon>asterids</taxon>
        <taxon>lamiids</taxon>
        <taxon>Lamiales</taxon>
        <taxon>Pedaliaceae</taxon>
        <taxon>Sesamum</taxon>
    </lineage>
</organism>
<proteinExistence type="predicted"/>
<sequence>MHPLNAHLDGGSFRQSILAIKAQVPPAIDVINGWFFFPLARIFKFNHTDSSLSAIEAIGKFLLQLFHPSIEPASNHWNLQAVNPWSVRLGVSKGRLRASLDLASDGSLNEFSQLVYEINPIMLLLCGHLCFIMSLDLLSHDMACVDIIYFVDQPSNLSILLLDVLISPSIALVRFASCSSKVYALVTITRATFVVKEWLDTEQGEDGGDLFPSSSLAWLGEPKSFWTYSVRGVI</sequence>
<evidence type="ECO:0000313" key="1">
    <source>
        <dbReference type="EMBL" id="KAL0405716.1"/>
    </source>
</evidence>
<name>A0AAW2TQ47_9LAMI</name>